<comment type="caution">
    <text evidence="8">The sequence shown here is derived from an EMBL/GenBank/DDBJ whole genome shotgun (WGS) entry which is preliminary data.</text>
</comment>
<organism evidence="8 9">
    <name type="scientific">Monilinia fructigena</name>
    <dbReference type="NCBI Taxonomy" id="38457"/>
    <lineage>
        <taxon>Eukaryota</taxon>
        <taxon>Fungi</taxon>
        <taxon>Dikarya</taxon>
        <taxon>Ascomycota</taxon>
        <taxon>Pezizomycotina</taxon>
        <taxon>Leotiomycetes</taxon>
        <taxon>Helotiales</taxon>
        <taxon>Sclerotiniaceae</taxon>
        <taxon>Monilinia</taxon>
    </lineage>
</organism>
<keyword evidence="9" id="KW-1185">Reference proteome</keyword>
<name>A0A395IMV8_9HELO</name>
<evidence type="ECO:0000313" key="9">
    <source>
        <dbReference type="Proteomes" id="UP000249056"/>
    </source>
</evidence>
<dbReference type="GO" id="GO:0031122">
    <property type="term" value="P:cytoplasmic microtubule organization"/>
    <property type="evidence" value="ECO:0007669"/>
    <property type="project" value="TreeGrafter"/>
</dbReference>
<dbReference type="GO" id="GO:0051011">
    <property type="term" value="F:microtubule minus-end binding"/>
    <property type="evidence" value="ECO:0007669"/>
    <property type="project" value="TreeGrafter"/>
</dbReference>
<dbReference type="Proteomes" id="UP000249056">
    <property type="component" value="Unassembled WGS sequence"/>
</dbReference>
<dbReference type="GO" id="GO:0000278">
    <property type="term" value="P:mitotic cell cycle"/>
    <property type="evidence" value="ECO:0007669"/>
    <property type="project" value="TreeGrafter"/>
</dbReference>
<evidence type="ECO:0000256" key="2">
    <source>
        <dbReference type="ARBA" id="ARBA00022490"/>
    </source>
</evidence>
<dbReference type="GO" id="GO:0000930">
    <property type="term" value="C:gamma-tubulin complex"/>
    <property type="evidence" value="ECO:0007669"/>
    <property type="project" value="TreeGrafter"/>
</dbReference>
<evidence type="ECO:0000259" key="7">
    <source>
        <dbReference type="Pfam" id="PF17681"/>
    </source>
</evidence>
<sequence>MDDEKIQGMLQPNSLFSEFKLPVIDYKLPDVAEQCRYDDLFFGIPELPLGPAAPIDPTPVKSDKNSGDTSCNELAGREEDGDFDIWMIQEQEPYQEPVNYQSWDSFTIEDYHEPQTAYLTEAGPRVFDTALAAEEDSLKVGNNLHDVVDSKVFATSVLALGLGRNSMFFTWDAQKRSFIPTLQKFRVSGYTAQSLGRFLAQFMSVEILPDFFKTLLVSKTLPKKNDEAILSTLFEEIQLLEHKTDALRDILLEILSRTSTPWLEFTSQWLGLQREVGLPLTKEGPGKSFVKVDNKEWVDEAGLELSEPDFTLDHEKIPSFIPLEDARAMFEVGRSLRVLWTHHVDHPLSRMEVLDSVKPPTLEWRYSWQDILDIETKALKYEQDITNALHTFSASPSPVGTIATEFRYELHNFDLDFFGKPEAQMQSHVIASINQLDSKLEEPLVAELESAERQKGVALSAGSMGLRLGGRDTWPPASSELRLALMGVLTESYTSNKSLDLSRASGYLQRQGSLPGDLSFAVRDMSEEEIEKCMDPNSIEALDFLRLSYKPPAPLESILTPIILYKYDQLFKTTTSNSQNALCLYQPFFMTSQIEHLLGKLLIPTAQKFRIEAHHFISSVCGYFFDTGIASTWHIFETKLNEIEERMNSESFSLGQNEGLDKLRDYHERVLDKMLFALLL</sequence>
<comment type="subcellular location">
    <subcellularLocation>
        <location evidence="5">Cytoplasm</location>
        <location evidence="5">Cytoskeleton</location>
        <location evidence="5">Microtubule organizing center</location>
    </subcellularLocation>
</comment>
<gene>
    <name evidence="8" type="ORF">DID88_000351</name>
</gene>
<evidence type="ECO:0000256" key="1">
    <source>
        <dbReference type="ARBA" id="ARBA00010337"/>
    </source>
</evidence>
<dbReference type="GO" id="GO:0005816">
    <property type="term" value="C:spindle pole body"/>
    <property type="evidence" value="ECO:0007669"/>
    <property type="project" value="UniProtKB-ARBA"/>
</dbReference>
<keyword evidence="2 5" id="KW-0963">Cytoplasm</keyword>
<dbReference type="AlphaFoldDB" id="A0A395IMV8"/>
<dbReference type="GO" id="GO:0007020">
    <property type="term" value="P:microtubule nucleation"/>
    <property type="evidence" value="ECO:0007669"/>
    <property type="project" value="InterPro"/>
</dbReference>
<dbReference type="InterPro" id="IPR007259">
    <property type="entry name" value="GCP"/>
</dbReference>
<dbReference type="GO" id="GO:0051225">
    <property type="term" value="P:spindle assembly"/>
    <property type="evidence" value="ECO:0007669"/>
    <property type="project" value="TreeGrafter"/>
</dbReference>
<evidence type="ECO:0000259" key="6">
    <source>
        <dbReference type="Pfam" id="PF04130"/>
    </source>
</evidence>
<dbReference type="Pfam" id="PF17681">
    <property type="entry name" value="GCP_N_terminal"/>
    <property type="match status" value="1"/>
</dbReference>
<dbReference type="GO" id="GO:0043015">
    <property type="term" value="F:gamma-tubulin binding"/>
    <property type="evidence" value="ECO:0007669"/>
    <property type="project" value="InterPro"/>
</dbReference>
<dbReference type="InterPro" id="IPR042241">
    <property type="entry name" value="GCP_C_sf"/>
</dbReference>
<evidence type="ECO:0000256" key="5">
    <source>
        <dbReference type="RuleBase" id="RU363050"/>
    </source>
</evidence>
<dbReference type="Gene3D" id="1.20.120.1900">
    <property type="entry name" value="Gamma-tubulin complex, C-terminal domain"/>
    <property type="match status" value="1"/>
</dbReference>
<dbReference type="EMBL" id="QKRW01000049">
    <property type="protein sequence ID" value="RAL59719.1"/>
    <property type="molecule type" value="Genomic_DNA"/>
</dbReference>
<feature type="domain" description="Gamma tubulin complex component protein N-terminal" evidence="7">
    <location>
        <begin position="222"/>
        <end position="345"/>
    </location>
</feature>
<dbReference type="OrthoDB" id="775571at2759"/>
<dbReference type="InterPro" id="IPR041470">
    <property type="entry name" value="GCP_N"/>
</dbReference>
<dbReference type="PANTHER" id="PTHR19302:SF70">
    <property type="entry name" value="GAMMA-TUBULIN COMPLEX COMPONENT 6"/>
    <property type="match status" value="1"/>
</dbReference>
<evidence type="ECO:0000256" key="4">
    <source>
        <dbReference type="ARBA" id="ARBA00023212"/>
    </source>
</evidence>
<dbReference type="GO" id="GO:0051321">
    <property type="term" value="P:meiotic cell cycle"/>
    <property type="evidence" value="ECO:0007669"/>
    <property type="project" value="TreeGrafter"/>
</dbReference>
<accession>A0A395IMV8</accession>
<evidence type="ECO:0000256" key="3">
    <source>
        <dbReference type="ARBA" id="ARBA00022701"/>
    </source>
</evidence>
<keyword evidence="4 5" id="KW-0206">Cytoskeleton</keyword>
<protein>
    <recommendedName>
        <fullName evidence="5">Spindle pole body component</fullName>
    </recommendedName>
</protein>
<reference evidence="8 9" key="1">
    <citation type="submission" date="2018-06" db="EMBL/GenBank/DDBJ databases">
        <title>Genome Sequence of the Brown Rot Fungal Pathogen Monilinia fructigena.</title>
        <authorList>
            <person name="Landi L."/>
            <person name="De Miccolis Angelini R.M."/>
            <person name="Pollastro S."/>
            <person name="Abate D."/>
            <person name="Faretra F."/>
            <person name="Romanazzi G."/>
        </authorList>
    </citation>
    <scope>NUCLEOTIDE SEQUENCE [LARGE SCALE GENOMIC DNA]</scope>
    <source>
        <strain evidence="8 9">Mfrg269</strain>
    </source>
</reference>
<dbReference type="Pfam" id="PF04130">
    <property type="entry name" value="GCP_C_terminal"/>
    <property type="match status" value="1"/>
</dbReference>
<dbReference type="GO" id="GO:0005874">
    <property type="term" value="C:microtubule"/>
    <property type="evidence" value="ECO:0007669"/>
    <property type="project" value="UniProtKB-KW"/>
</dbReference>
<proteinExistence type="inferred from homology"/>
<dbReference type="InterPro" id="IPR040457">
    <property type="entry name" value="GCP_C"/>
</dbReference>
<keyword evidence="3 5" id="KW-0493">Microtubule</keyword>
<comment type="similarity">
    <text evidence="1 5">Belongs to the TUBGCP family.</text>
</comment>
<dbReference type="PANTHER" id="PTHR19302">
    <property type="entry name" value="GAMMA TUBULIN COMPLEX PROTEIN"/>
    <property type="match status" value="1"/>
</dbReference>
<dbReference type="GO" id="GO:0000922">
    <property type="term" value="C:spindle pole"/>
    <property type="evidence" value="ECO:0007669"/>
    <property type="project" value="InterPro"/>
</dbReference>
<evidence type="ECO:0000313" key="8">
    <source>
        <dbReference type="EMBL" id="RAL59719.1"/>
    </source>
</evidence>
<feature type="domain" description="Gamma tubulin complex component C-terminal" evidence="6">
    <location>
        <begin position="452"/>
        <end position="680"/>
    </location>
</feature>